<evidence type="ECO:0000256" key="5">
    <source>
        <dbReference type="ARBA" id="ARBA00023288"/>
    </source>
</evidence>
<dbReference type="Pfam" id="PF03783">
    <property type="entry name" value="CsgG"/>
    <property type="match status" value="1"/>
</dbReference>
<dbReference type="SUPFAM" id="SSF47090">
    <property type="entry name" value="PGBD-like"/>
    <property type="match status" value="1"/>
</dbReference>
<proteinExistence type="predicted"/>
<dbReference type="AlphaFoldDB" id="L7VZW8"/>
<dbReference type="InterPro" id="IPR005534">
    <property type="entry name" value="Curli_assmbl/transp-comp_CsgG"/>
</dbReference>
<dbReference type="Gene3D" id="1.10.101.10">
    <property type="entry name" value="PGBD-like superfamily/PGBD"/>
    <property type="match status" value="1"/>
</dbReference>
<feature type="domain" description="Peptidoglycan binding-like" evidence="7">
    <location>
        <begin position="298"/>
        <end position="350"/>
    </location>
</feature>
<evidence type="ECO:0000256" key="3">
    <source>
        <dbReference type="ARBA" id="ARBA00023136"/>
    </source>
</evidence>
<dbReference type="EMBL" id="JX649881">
    <property type="protein sequence ID" value="AGC71735.1"/>
    <property type="molecule type" value="Genomic_DNA"/>
</dbReference>
<keyword evidence="1" id="KW-1003">Cell membrane</keyword>
<dbReference type="InterPro" id="IPR036366">
    <property type="entry name" value="PGBDSf"/>
</dbReference>
<keyword evidence="3" id="KW-0472">Membrane</keyword>
<sequence>MSRILALSLVAAAVALAGCEATQPKIGSDSAKTAATGSAGGAAAQNVNAKLGRCDRPAGTIALVEDSSLDWYRAYLDKYRLGSTAPVLRLLIQQSNCFIVVERGRAMANMQQERALQQSGELRQNSNFGKGQMVSADYSLTPEVLMSARGTSGLGAALGGFGGRLGVLGAVAGGIQTNEAAVMLTLVDNRSGVQVAAAEGSSSNTDFNLGAVLVGSSGFGGAGGYTNTPQGKVVTAAFTDAYNNIINAVKNYSPQSMGDRGMGTGGRLAVEGSSQPNGAPIAQSQAAGATSANVTMSVRDAQLKLNQLGYNVGAADGLLGRGTVAQIRAFQRDRRLTINGQLDQATMNELAK</sequence>
<dbReference type="GO" id="GO:0030288">
    <property type="term" value="C:outer membrane-bounded periplasmic space"/>
    <property type="evidence" value="ECO:0007669"/>
    <property type="project" value="InterPro"/>
</dbReference>
<evidence type="ECO:0000313" key="8">
    <source>
        <dbReference type="EMBL" id="AGC71735.1"/>
    </source>
</evidence>
<evidence type="ECO:0000256" key="6">
    <source>
        <dbReference type="SAM" id="SignalP"/>
    </source>
</evidence>
<name>L7VZW8_9BACT</name>
<evidence type="ECO:0000256" key="4">
    <source>
        <dbReference type="ARBA" id="ARBA00023139"/>
    </source>
</evidence>
<dbReference type="Gene3D" id="3.40.50.10610">
    <property type="entry name" value="ABC-type transport auxiliary lipoprotein component"/>
    <property type="match status" value="1"/>
</dbReference>
<protein>
    <recommendedName>
        <fullName evidence="7">Peptidoglycan binding-like domain-containing protein</fullName>
    </recommendedName>
</protein>
<organism evidence="8">
    <name type="scientific">uncultured bacterium A1Q1_fos_504</name>
    <dbReference type="NCBI Taxonomy" id="1256580"/>
    <lineage>
        <taxon>Bacteria</taxon>
        <taxon>environmental samples</taxon>
    </lineage>
</organism>
<dbReference type="Pfam" id="PF01471">
    <property type="entry name" value="PG_binding_1"/>
    <property type="match status" value="1"/>
</dbReference>
<dbReference type="PROSITE" id="PS51257">
    <property type="entry name" value="PROKAR_LIPOPROTEIN"/>
    <property type="match status" value="1"/>
</dbReference>
<keyword evidence="4" id="KW-0564">Palmitate</keyword>
<evidence type="ECO:0000256" key="2">
    <source>
        <dbReference type="ARBA" id="ARBA00022729"/>
    </source>
</evidence>
<reference evidence="8" key="1">
    <citation type="submission" date="2012-09" db="EMBL/GenBank/DDBJ databases">
        <title>Metagenomic Characterization of a Microbial Community in Wastewater Detects High Levels of Antibiotic Resistance.</title>
        <authorList>
            <person name="Abrams M."/>
            <person name="Caldwell A."/>
            <person name="Vandaei E."/>
            <person name="Lee W."/>
            <person name="Perrott J."/>
            <person name="Khan S.Y."/>
            <person name="Ta J."/>
            <person name="Romero D."/>
            <person name="Nguyen V."/>
            <person name="Pourmand N."/>
            <person name="Ouverney C.C."/>
        </authorList>
    </citation>
    <scope>NUCLEOTIDE SEQUENCE</scope>
</reference>
<feature type="signal peptide" evidence="6">
    <location>
        <begin position="1"/>
        <end position="17"/>
    </location>
</feature>
<keyword evidence="2 6" id="KW-0732">Signal</keyword>
<keyword evidence="5" id="KW-0449">Lipoprotein</keyword>
<dbReference type="PANTHER" id="PTHR41164">
    <property type="entry name" value="CURLI PRODUCTION ASSEMBLY/TRANSPORT COMPONENT CSGG"/>
    <property type="match status" value="1"/>
</dbReference>
<dbReference type="InterPro" id="IPR036365">
    <property type="entry name" value="PGBD-like_sf"/>
</dbReference>
<dbReference type="PANTHER" id="PTHR41164:SF1">
    <property type="entry name" value="CURLI PRODUCTION ASSEMBLY_TRANSPORT COMPONENT CSGG"/>
    <property type="match status" value="1"/>
</dbReference>
<accession>L7VZW8</accession>
<evidence type="ECO:0000256" key="1">
    <source>
        <dbReference type="ARBA" id="ARBA00022475"/>
    </source>
</evidence>
<feature type="chain" id="PRO_5003984809" description="Peptidoglycan binding-like domain-containing protein" evidence="6">
    <location>
        <begin position="18"/>
        <end position="352"/>
    </location>
</feature>
<dbReference type="InterPro" id="IPR002477">
    <property type="entry name" value="Peptidoglycan-bd-like"/>
</dbReference>
<evidence type="ECO:0000259" key="7">
    <source>
        <dbReference type="Pfam" id="PF01471"/>
    </source>
</evidence>